<dbReference type="PANTHER" id="PTHR34535:SF3">
    <property type="entry name" value="HYDROGENASE MATURATION FACTOR HYPA"/>
    <property type="match status" value="1"/>
</dbReference>
<evidence type="ECO:0000256" key="1">
    <source>
        <dbReference type="ARBA" id="ARBA00022596"/>
    </source>
</evidence>
<feature type="binding site" evidence="4">
    <location>
        <position position="76"/>
    </location>
    <ligand>
        <name>Zn(2+)</name>
        <dbReference type="ChEBI" id="CHEBI:29105"/>
    </ligand>
</feature>
<feature type="binding site" evidence="4">
    <location>
        <position position="73"/>
    </location>
    <ligand>
        <name>Zn(2+)</name>
        <dbReference type="ChEBI" id="CHEBI:29105"/>
    </ligand>
</feature>
<organism evidence="5 6">
    <name type="scientific">Pelosinus propionicus DSM 13327</name>
    <dbReference type="NCBI Taxonomy" id="1123291"/>
    <lineage>
        <taxon>Bacteria</taxon>
        <taxon>Bacillati</taxon>
        <taxon>Bacillota</taxon>
        <taxon>Negativicutes</taxon>
        <taxon>Selenomonadales</taxon>
        <taxon>Sporomusaceae</taxon>
        <taxon>Pelosinus</taxon>
    </lineage>
</organism>
<reference evidence="6" key="1">
    <citation type="submission" date="2016-10" db="EMBL/GenBank/DDBJ databases">
        <authorList>
            <person name="Varghese N."/>
            <person name="Submissions S."/>
        </authorList>
    </citation>
    <scope>NUCLEOTIDE SEQUENCE [LARGE SCALE GENOMIC DNA]</scope>
    <source>
        <strain evidence="6">DSM 13327</strain>
    </source>
</reference>
<dbReference type="STRING" id="1123291.SAMN04490355_100463"/>
<dbReference type="AlphaFoldDB" id="A0A1I4HKB6"/>
<evidence type="ECO:0000256" key="3">
    <source>
        <dbReference type="ARBA" id="ARBA00022833"/>
    </source>
</evidence>
<keyword evidence="3 4" id="KW-0862">Zinc</keyword>
<dbReference type="Pfam" id="PF01155">
    <property type="entry name" value="HypA"/>
    <property type="match status" value="1"/>
</dbReference>
<dbReference type="NCBIfam" id="TIGR00100">
    <property type="entry name" value="hypA"/>
    <property type="match status" value="1"/>
</dbReference>
<dbReference type="PIRSF" id="PIRSF004761">
    <property type="entry name" value="Hydrgn_mat_HypA"/>
    <property type="match status" value="1"/>
</dbReference>
<sequence length="113" mass="12187">MHEMSIAQGILDIVLKTAAEHNAVRISYIKLLIGQMTQIEPESLTFGFAALAANTIADGAKVDITIVPLVGECNGCGQQFTVERYSFLCPLCQSANVLVVSGRELAVDYLEVE</sequence>
<dbReference type="GO" id="GO:0008270">
    <property type="term" value="F:zinc ion binding"/>
    <property type="evidence" value="ECO:0007669"/>
    <property type="project" value="UniProtKB-UniRule"/>
</dbReference>
<keyword evidence="2 4" id="KW-0479">Metal-binding</keyword>
<accession>A0A1I4HKB6</accession>
<comment type="function">
    <text evidence="4">Involved in the maturation of [NiFe] hydrogenases. Required for nickel insertion into the metal center of the hydrogenase.</text>
</comment>
<dbReference type="PANTHER" id="PTHR34535">
    <property type="entry name" value="HYDROGENASE MATURATION FACTOR HYPA"/>
    <property type="match status" value="1"/>
</dbReference>
<keyword evidence="1 4" id="KW-0533">Nickel</keyword>
<dbReference type="RefSeq" id="WP_090932813.1">
    <property type="nucleotide sequence ID" value="NZ_FOTS01000004.1"/>
</dbReference>
<feature type="binding site" evidence="4">
    <location>
        <position position="89"/>
    </location>
    <ligand>
        <name>Zn(2+)</name>
        <dbReference type="ChEBI" id="CHEBI:29105"/>
    </ligand>
</feature>
<evidence type="ECO:0000313" key="6">
    <source>
        <dbReference type="Proteomes" id="UP000199520"/>
    </source>
</evidence>
<protein>
    <recommendedName>
        <fullName evidence="4">Hydrogenase maturation factor HypA</fullName>
    </recommendedName>
</protein>
<dbReference type="Proteomes" id="UP000199520">
    <property type="component" value="Unassembled WGS sequence"/>
</dbReference>
<dbReference type="GO" id="GO:0016151">
    <property type="term" value="F:nickel cation binding"/>
    <property type="evidence" value="ECO:0007669"/>
    <property type="project" value="UniProtKB-UniRule"/>
</dbReference>
<dbReference type="InterPro" id="IPR000688">
    <property type="entry name" value="HypA/HybF"/>
</dbReference>
<dbReference type="OrthoDB" id="9800361at2"/>
<name>A0A1I4HKB6_9FIRM</name>
<feature type="binding site" evidence="4">
    <location>
        <position position="2"/>
    </location>
    <ligand>
        <name>Ni(2+)</name>
        <dbReference type="ChEBI" id="CHEBI:49786"/>
    </ligand>
</feature>
<dbReference type="GO" id="GO:0051604">
    <property type="term" value="P:protein maturation"/>
    <property type="evidence" value="ECO:0007669"/>
    <property type="project" value="InterPro"/>
</dbReference>
<keyword evidence="6" id="KW-1185">Reference proteome</keyword>
<dbReference type="HAMAP" id="MF_00213">
    <property type="entry name" value="HypA_HybF"/>
    <property type="match status" value="1"/>
</dbReference>
<evidence type="ECO:0000256" key="4">
    <source>
        <dbReference type="HAMAP-Rule" id="MF_00213"/>
    </source>
</evidence>
<dbReference type="EMBL" id="FOTS01000004">
    <property type="protein sequence ID" value="SFL42758.1"/>
    <property type="molecule type" value="Genomic_DNA"/>
</dbReference>
<proteinExistence type="inferred from homology"/>
<evidence type="ECO:0000313" key="5">
    <source>
        <dbReference type="EMBL" id="SFL42758.1"/>
    </source>
</evidence>
<evidence type="ECO:0000256" key="2">
    <source>
        <dbReference type="ARBA" id="ARBA00022723"/>
    </source>
</evidence>
<dbReference type="Gene3D" id="3.30.2320.80">
    <property type="match status" value="1"/>
</dbReference>
<comment type="similarity">
    <text evidence="4">Belongs to the HypA/HybF family.</text>
</comment>
<gene>
    <name evidence="4" type="primary">hypA</name>
    <name evidence="5" type="ORF">SAMN04490355_100463</name>
</gene>
<feature type="binding site" evidence="4">
    <location>
        <position position="92"/>
    </location>
    <ligand>
        <name>Zn(2+)</name>
        <dbReference type="ChEBI" id="CHEBI:29105"/>
    </ligand>
</feature>